<dbReference type="CDD" id="cd19082">
    <property type="entry name" value="AKR_AKR10A1_2"/>
    <property type="match status" value="1"/>
</dbReference>
<evidence type="ECO:0000256" key="1">
    <source>
        <dbReference type="ARBA" id="ARBA00023002"/>
    </source>
</evidence>
<dbReference type="InterPro" id="IPR050523">
    <property type="entry name" value="AKR_Detox_Biosynth"/>
</dbReference>
<comment type="caution">
    <text evidence="3">The sequence shown here is derived from an EMBL/GenBank/DDBJ whole genome shotgun (WGS) entry which is preliminary data.</text>
</comment>
<proteinExistence type="predicted"/>
<evidence type="ECO:0000313" key="4">
    <source>
        <dbReference type="Proteomes" id="UP000623678"/>
    </source>
</evidence>
<dbReference type="SUPFAM" id="SSF51430">
    <property type="entry name" value="NAD(P)-linked oxidoreductase"/>
    <property type="match status" value="1"/>
</dbReference>
<protein>
    <submittedName>
        <fullName evidence="3">Aldo/keto reductase</fullName>
    </submittedName>
</protein>
<dbReference type="Gene3D" id="3.20.20.100">
    <property type="entry name" value="NADP-dependent oxidoreductase domain"/>
    <property type="match status" value="1"/>
</dbReference>
<dbReference type="Pfam" id="PF00248">
    <property type="entry name" value="Aldo_ket_red"/>
    <property type="match status" value="1"/>
</dbReference>
<dbReference type="InterPro" id="IPR023210">
    <property type="entry name" value="NADP_OxRdtase_dom"/>
</dbReference>
<evidence type="ECO:0000313" key="3">
    <source>
        <dbReference type="EMBL" id="MBC8584689.1"/>
    </source>
</evidence>
<dbReference type="GO" id="GO:0005829">
    <property type="term" value="C:cytosol"/>
    <property type="evidence" value="ECO:0007669"/>
    <property type="project" value="TreeGrafter"/>
</dbReference>
<dbReference type="RefSeq" id="WP_262394512.1">
    <property type="nucleotide sequence ID" value="NZ_JACRTD010000002.1"/>
</dbReference>
<gene>
    <name evidence="3" type="ORF">H8705_03755</name>
</gene>
<dbReference type="Proteomes" id="UP000623678">
    <property type="component" value="Unassembled WGS sequence"/>
</dbReference>
<name>A0A926EQI5_9FIRM</name>
<accession>A0A926EQI5</accession>
<feature type="domain" description="NADP-dependent oxidoreductase" evidence="2">
    <location>
        <begin position="23"/>
        <end position="314"/>
    </location>
</feature>
<organism evidence="3 4">
    <name type="scientific">Youxingia wuxianensis</name>
    <dbReference type="NCBI Taxonomy" id="2763678"/>
    <lineage>
        <taxon>Bacteria</taxon>
        <taxon>Bacillati</taxon>
        <taxon>Bacillota</taxon>
        <taxon>Clostridia</taxon>
        <taxon>Eubacteriales</taxon>
        <taxon>Oscillospiraceae</taxon>
        <taxon>Youxingia</taxon>
    </lineage>
</organism>
<sequence length="323" mass="35812">MKFMNVKAVDGIIRMPKVVCGAGSVLFNDTMDPKGAFTILDRYIQLGGTAVDTAKMYGKLEDSDPPRSEILIGKWIKERKNRKEIVLITKGCAPVVGKGIARVSVENIHKDFTESLQALDVDYVDVYFMHRDDPQLPVSVIMDALDEHVKAGQIRALGASNWTVARINEANAYAVSQGKTPFTVSQIQWSMAYVTPEIWPDPTLVCMNETEYKGYLENKIPVMAFSSQAGGYFAKMVAGGEQLLSPKIKRRYDCEINRKRLEKLCAFCEKNNVSPAALCVAYITNNRLEGAAIIGSSKVAQMEESIQGVDVDLDFDTCDSFIK</sequence>
<dbReference type="GO" id="GO:0016491">
    <property type="term" value="F:oxidoreductase activity"/>
    <property type="evidence" value="ECO:0007669"/>
    <property type="project" value="UniProtKB-KW"/>
</dbReference>
<dbReference type="AlphaFoldDB" id="A0A926EQI5"/>
<dbReference type="PANTHER" id="PTHR43364:SF4">
    <property type="entry name" value="NAD(P)-LINKED OXIDOREDUCTASE SUPERFAMILY PROTEIN"/>
    <property type="match status" value="1"/>
</dbReference>
<reference evidence="3" key="1">
    <citation type="submission" date="2020-08" db="EMBL/GenBank/DDBJ databases">
        <title>Genome public.</title>
        <authorList>
            <person name="Liu C."/>
            <person name="Sun Q."/>
        </authorList>
    </citation>
    <scope>NUCLEOTIDE SEQUENCE</scope>
    <source>
        <strain evidence="3">NSJ-64</strain>
    </source>
</reference>
<keyword evidence="1" id="KW-0560">Oxidoreductase</keyword>
<keyword evidence="4" id="KW-1185">Reference proteome</keyword>
<dbReference type="EMBL" id="JACRTD010000002">
    <property type="protein sequence ID" value="MBC8584689.1"/>
    <property type="molecule type" value="Genomic_DNA"/>
</dbReference>
<evidence type="ECO:0000259" key="2">
    <source>
        <dbReference type="Pfam" id="PF00248"/>
    </source>
</evidence>
<dbReference type="PANTHER" id="PTHR43364">
    <property type="entry name" value="NADH-SPECIFIC METHYLGLYOXAL REDUCTASE-RELATED"/>
    <property type="match status" value="1"/>
</dbReference>
<dbReference type="InterPro" id="IPR036812">
    <property type="entry name" value="NAD(P)_OxRdtase_dom_sf"/>
</dbReference>